<comment type="caution">
    <text evidence="4">The sequence shown here is derived from an EMBL/GenBank/DDBJ whole genome shotgun (WGS) entry which is preliminary data.</text>
</comment>
<keyword evidence="5" id="KW-1185">Reference proteome</keyword>
<proteinExistence type="predicted"/>
<gene>
    <name evidence="4" type="ORF">B9G98_02676</name>
</gene>
<dbReference type="Proteomes" id="UP000238350">
    <property type="component" value="Unassembled WGS sequence"/>
</dbReference>
<evidence type="ECO:0000313" key="5">
    <source>
        <dbReference type="Proteomes" id="UP000238350"/>
    </source>
</evidence>
<dbReference type="Pfam" id="PF23410">
    <property type="entry name" value="Beta-prop_VPS8"/>
    <property type="match status" value="1"/>
</dbReference>
<dbReference type="STRING" id="45607.A0A2T0FJA5"/>
<dbReference type="InterPro" id="IPR001680">
    <property type="entry name" value="WD40_rpt"/>
</dbReference>
<protein>
    <submittedName>
        <fullName evidence="4">Meiotic recombination protein rec14</fullName>
    </submittedName>
</protein>
<feature type="repeat" description="WD" evidence="3">
    <location>
        <begin position="225"/>
        <end position="266"/>
    </location>
</feature>
<dbReference type="PANTHER" id="PTHR19848">
    <property type="entry name" value="WD40 REPEAT PROTEIN"/>
    <property type="match status" value="1"/>
</dbReference>
<dbReference type="PROSITE" id="PS50294">
    <property type="entry name" value="WD_REPEATS_REGION"/>
    <property type="match status" value="1"/>
</dbReference>
<dbReference type="GeneID" id="36516424"/>
<dbReference type="PROSITE" id="PS50082">
    <property type="entry name" value="WD_REPEATS_2"/>
    <property type="match status" value="1"/>
</dbReference>
<organism evidence="4 5">
    <name type="scientific">Wickerhamiella sorbophila</name>
    <dbReference type="NCBI Taxonomy" id="45607"/>
    <lineage>
        <taxon>Eukaryota</taxon>
        <taxon>Fungi</taxon>
        <taxon>Dikarya</taxon>
        <taxon>Ascomycota</taxon>
        <taxon>Saccharomycotina</taxon>
        <taxon>Dipodascomycetes</taxon>
        <taxon>Dipodascales</taxon>
        <taxon>Trichomonascaceae</taxon>
        <taxon>Wickerhamiella</taxon>
    </lineage>
</organism>
<dbReference type="EMBL" id="NDIQ01000021">
    <property type="protein sequence ID" value="PRT55056.1"/>
    <property type="molecule type" value="Genomic_DNA"/>
</dbReference>
<dbReference type="OrthoDB" id="10251741at2759"/>
<dbReference type="SMART" id="SM00320">
    <property type="entry name" value="WD40"/>
    <property type="match status" value="6"/>
</dbReference>
<evidence type="ECO:0000256" key="1">
    <source>
        <dbReference type="ARBA" id="ARBA00022574"/>
    </source>
</evidence>
<dbReference type="AlphaFoldDB" id="A0A2T0FJA5"/>
<dbReference type="PANTHER" id="PTHR19848:SF8">
    <property type="entry name" value="F-BOX AND WD REPEAT DOMAIN CONTAINING 7"/>
    <property type="match status" value="1"/>
</dbReference>
<dbReference type="InterPro" id="IPR015943">
    <property type="entry name" value="WD40/YVTN_repeat-like_dom_sf"/>
</dbReference>
<dbReference type="SUPFAM" id="SSF50978">
    <property type="entry name" value="WD40 repeat-like"/>
    <property type="match status" value="1"/>
</dbReference>
<keyword evidence="2" id="KW-0677">Repeat</keyword>
<reference evidence="4 5" key="1">
    <citation type="submission" date="2017-04" db="EMBL/GenBank/DDBJ databases">
        <title>Genome sequencing of [Candida] sorbophila.</title>
        <authorList>
            <person name="Ahn J.O."/>
        </authorList>
    </citation>
    <scope>NUCLEOTIDE SEQUENCE [LARGE SCALE GENOMIC DNA]</scope>
    <source>
        <strain evidence="4 5">DS02</strain>
    </source>
</reference>
<evidence type="ECO:0000313" key="4">
    <source>
        <dbReference type="EMBL" id="PRT55056.1"/>
    </source>
</evidence>
<dbReference type="Pfam" id="PF00400">
    <property type="entry name" value="WD40"/>
    <property type="match status" value="1"/>
</dbReference>
<keyword evidence="1 3" id="KW-0853">WD repeat</keyword>
<evidence type="ECO:0000256" key="3">
    <source>
        <dbReference type="PROSITE-ProRule" id="PRU00221"/>
    </source>
</evidence>
<dbReference type="RefSeq" id="XP_024665001.1">
    <property type="nucleotide sequence ID" value="XM_024809233.1"/>
</dbReference>
<dbReference type="Gene3D" id="2.130.10.10">
    <property type="entry name" value="YVTN repeat-like/Quinoprotein amine dehydrogenase"/>
    <property type="match status" value="1"/>
</dbReference>
<evidence type="ECO:0000256" key="2">
    <source>
        <dbReference type="ARBA" id="ARBA00022737"/>
    </source>
</evidence>
<dbReference type="InterPro" id="IPR036322">
    <property type="entry name" value="WD40_repeat_dom_sf"/>
</dbReference>
<name>A0A2T0FJA5_9ASCO</name>
<accession>A0A2T0FJA5</accession>
<sequence>MATRYIATHTVEDAHKSDIFAIAVGSKYTASTAGDGVISLWENFVPKDPIQLTEPRGCGVHHIAMDITDTFMAAVYFDGSVRTWSLESLEEIVVPAVKDIEAGWACSIANDALTLAVSTVEGSVLVFDLQKKELVSTLKPAQNQQAVATCVDISSDGKFVACGLDSGRVHVYSTATGRLSYTLPCHTMSPRAVKLSPMNTLVAVAGDSETISLFTLNGGDLIGTFVGHDSWVFALDWNLDGSLLLSVSQDGKAKIWSIEDRACVSTLNDSDQPLFAGAYIRNGHGAQIIGGASQGVVTGGIDRTLRWYREASSK</sequence>